<sequence>MKTKNRFTEIQDIFTKYENRMSDLPDENECQIILLELVKAATSIKPKETGLASKFESDWFNFRDKIKDFSDCRIYLDAKKEIEKHLSAILEPDSVNS</sequence>
<comment type="caution">
    <text evidence="1">The sequence shown here is derived from an EMBL/GenBank/DDBJ whole genome shotgun (WGS) entry which is preliminary data.</text>
</comment>
<accession>A0A2N2E3X0</accession>
<organism evidence="1 2">
    <name type="scientific">Candidatus Falkowbacteria bacterium HGW-Falkowbacteria-2</name>
    <dbReference type="NCBI Taxonomy" id="2013769"/>
    <lineage>
        <taxon>Bacteria</taxon>
        <taxon>Candidatus Falkowiibacteriota</taxon>
    </lineage>
</organism>
<name>A0A2N2E3X0_9BACT</name>
<evidence type="ECO:0000313" key="1">
    <source>
        <dbReference type="EMBL" id="PKM89408.1"/>
    </source>
</evidence>
<dbReference type="AlphaFoldDB" id="A0A2N2E3X0"/>
<dbReference type="Proteomes" id="UP000233325">
    <property type="component" value="Unassembled WGS sequence"/>
</dbReference>
<dbReference type="EMBL" id="PHAH01000001">
    <property type="protein sequence ID" value="PKM89408.1"/>
    <property type="molecule type" value="Genomic_DNA"/>
</dbReference>
<proteinExistence type="predicted"/>
<gene>
    <name evidence="1" type="ORF">CVU83_00100</name>
</gene>
<reference evidence="1 2" key="1">
    <citation type="journal article" date="2017" name="ISME J.">
        <title>Potential for microbial H2 and metal transformations associated with novel bacteria and archaea in deep terrestrial subsurface sediments.</title>
        <authorList>
            <person name="Hernsdorf A.W."/>
            <person name="Amano Y."/>
            <person name="Miyakawa K."/>
            <person name="Ise K."/>
            <person name="Suzuki Y."/>
            <person name="Anantharaman K."/>
            <person name="Probst A."/>
            <person name="Burstein D."/>
            <person name="Thomas B.C."/>
            <person name="Banfield J.F."/>
        </authorList>
    </citation>
    <scope>NUCLEOTIDE SEQUENCE [LARGE SCALE GENOMIC DNA]</scope>
    <source>
        <strain evidence="1">HGW-Falkowbacteria-2</strain>
    </source>
</reference>
<evidence type="ECO:0000313" key="2">
    <source>
        <dbReference type="Proteomes" id="UP000233325"/>
    </source>
</evidence>
<protein>
    <submittedName>
        <fullName evidence="1">Uncharacterized protein</fullName>
    </submittedName>
</protein>